<evidence type="ECO:0000313" key="3">
    <source>
        <dbReference type="Proteomes" id="UP000031876"/>
    </source>
</evidence>
<dbReference type="RefSeq" id="WP_000154974.1">
    <property type="nucleotide sequence ID" value="NZ_CP009333.1"/>
</dbReference>
<geneLocation type="plasmid" evidence="1 3">
    <name>4</name>
</geneLocation>
<dbReference type="EMBL" id="CP009333">
    <property type="protein sequence ID" value="AJG73700.1"/>
    <property type="molecule type" value="Genomic_DNA"/>
</dbReference>
<dbReference type="Proteomes" id="UP000031876">
    <property type="component" value="Plasmid 4"/>
</dbReference>
<keyword evidence="2" id="KW-0614">Plasmid</keyword>
<reference evidence="2 4" key="2">
    <citation type="submission" date="2020-05" db="EMBL/GenBank/DDBJ databases">
        <title>FDA dAtabase for Regulatory Grade micrObial Sequences (FDA-ARGOS): Supporting development and validation of Infectious Disease Dx tests.</title>
        <authorList>
            <person name="Nelson B."/>
            <person name="Plummer A."/>
            <person name="Tallon L."/>
            <person name="Sadzewicz L."/>
            <person name="Zhao X."/>
            <person name="Vavikolanu K."/>
            <person name="Mehta A."/>
            <person name="Aluvathingal J."/>
            <person name="Nadendla S."/>
            <person name="Myers T."/>
            <person name="Yan Y."/>
            <person name="Sichtig H."/>
        </authorList>
    </citation>
    <scope>NUCLEOTIDE SEQUENCE [LARGE SCALE GENOMIC DNA]</scope>
    <source>
        <strain evidence="2 4">FDAARGOS_795</strain>
        <plasmid evidence="2 4">unnamed2</plasmid>
    </source>
</reference>
<protein>
    <submittedName>
        <fullName evidence="2">Uncharacterized protein</fullName>
    </submittedName>
</protein>
<sequence>MTIPKKKQILEATINAQVSQNYQDCQEWINETLRIMAKGTKHEKDVNWALEVCNNYKSLWTNQNTHIKGEFQNELH</sequence>
<geneLocation type="plasmid" evidence="2 4">
    <name>unnamed2</name>
</geneLocation>
<evidence type="ECO:0000313" key="2">
    <source>
        <dbReference type="EMBL" id="QKH22561.1"/>
    </source>
</evidence>
<dbReference type="AlphaFoldDB" id="A0A0B5NBD5"/>
<organism evidence="2 4">
    <name type="scientific">Bacillus thuringiensis</name>
    <dbReference type="NCBI Taxonomy" id="1428"/>
    <lineage>
        <taxon>Bacteria</taxon>
        <taxon>Bacillati</taxon>
        <taxon>Bacillota</taxon>
        <taxon>Bacilli</taxon>
        <taxon>Bacillales</taxon>
        <taxon>Bacillaceae</taxon>
        <taxon>Bacillus</taxon>
        <taxon>Bacillus cereus group</taxon>
    </lineage>
</organism>
<dbReference type="KEGG" id="btw:BF38_6211"/>
<reference evidence="1 3" key="1">
    <citation type="journal article" date="2015" name="Genome Announc.">
        <title>Complete genome sequences for 35 biothreat assay-relevant bacillus species.</title>
        <authorList>
            <person name="Johnson S.L."/>
            <person name="Daligault H.E."/>
            <person name="Davenport K.W."/>
            <person name="Jaissle J."/>
            <person name="Frey K.G."/>
            <person name="Ladner J.T."/>
            <person name="Broomall S.M."/>
            <person name="Bishop-Lilly K.A."/>
            <person name="Bruce D.C."/>
            <person name="Gibbons H.S."/>
            <person name="Coyne S.R."/>
            <person name="Lo C.C."/>
            <person name="Meincke L."/>
            <person name="Munk A.C."/>
            <person name="Koroleva G.I."/>
            <person name="Rosenzweig C.N."/>
            <person name="Palacios G.F."/>
            <person name="Redden C.L."/>
            <person name="Minogue T.D."/>
            <person name="Chain P.S."/>
        </authorList>
    </citation>
    <scope>NUCLEOTIDE SEQUENCE [LARGE SCALE GENOMIC DNA]</scope>
    <source>
        <strain evidence="1 3">HD1011</strain>
        <plasmid evidence="1 3">4</plasmid>
    </source>
</reference>
<dbReference type="Proteomes" id="UP000501107">
    <property type="component" value="Plasmid unnamed2"/>
</dbReference>
<evidence type="ECO:0000313" key="4">
    <source>
        <dbReference type="Proteomes" id="UP000501107"/>
    </source>
</evidence>
<proteinExistence type="predicted"/>
<evidence type="ECO:0000313" key="1">
    <source>
        <dbReference type="EMBL" id="AJG73700.1"/>
    </source>
</evidence>
<name>A0A0B5NBD5_BACTU</name>
<accession>A0A0B5NBD5</accession>
<gene>
    <name evidence="1" type="ORF">BF38_6211</name>
    <name evidence="2" type="ORF">FOC89_00815</name>
</gene>
<dbReference type="EMBL" id="CP053978">
    <property type="protein sequence ID" value="QKH22561.1"/>
    <property type="molecule type" value="Genomic_DNA"/>
</dbReference>